<dbReference type="SUPFAM" id="SSF47240">
    <property type="entry name" value="Ferritin-like"/>
    <property type="match status" value="1"/>
</dbReference>
<dbReference type="Proteomes" id="UP000557688">
    <property type="component" value="Unassembled WGS sequence"/>
</dbReference>
<dbReference type="RefSeq" id="WP_246329933.1">
    <property type="nucleotide sequence ID" value="NZ_JABXXQ010000211.1"/>
</dbReference>
<evidence type="ECO:0000256" key="1">
    <source>
        <dbReference type="SAM" id="MobiDB-lite"/>
    </source>
</evidence>
<evidence type="ECO:0008006" key="4">
    <source>
        <dbReference type="Google" id="ProtNLM"/>
    </source>
</evidence>
<dbReference type="AlphaFoldDB" id="A0A839UYB6"/>
<evidence type="ECO:0000313" key="2">
    <source>
        <dbReference type="EMBL" id="MBB3172289.1"/>
    </source>
</evidence>
<keyword evidence="3" id="KW-1185">Reference proteome</keyword>
<protein>
    <recommendedName>
        <fullName evidence="4">Ferritin-like domain-containing protein</fullName>
    </recommendedName>
</protein>
<organism evidence="2 3">
    <name type="scientific">Endobacter medicaginis</name>
    <dbReference type="NCBI Taxonomy" id="1181271"/>
    <lineage>
        <taxon>Bacteria</taxon>
        <taxon>Pseudomonadati</taxon>
        <taxon>Pseudomonadota</taxon>
        <taxon>Alphaproteobacteria</taxon>
        <taxon>Acetobacterales</taxon>
        <taxon>Acetobacteraceae</taxon>
        <taxon>Endobacter</taxon>
    </lineage>
</organism>
<proteinExistence type="predicted"/>
<dbReference type="EMBL" id="JACHXV010000001">
    <property type="protein sequence ID" value="MBB3172289.1"/>
    <property type="molecule type" value="Genomic_DNA"/>
</dbReference>
<sequence>MTITAGSDAHKALFCRQFIDSHELYDPDTLPWPELTDEELARLRGVPFWQEVFHTERRAGAIVEAFTPTITDPIVREAVALQGLEETRHAKLIRVMIDRYGLDATEQPLEAFPPDLETAFIDFGFGECLDAFLGFGAFKTARESKFLPEKMFEIFDVLMHEETRHIVFFINYMAWREKQRGLGAVRRAAKSARFYGRAAGRLLGMVRRGQEPNDGRDFAVTQANLFLDGFSFRGFVTDCYRENARRMAQFDPDLMQPRLLPSMADLALRGLRAWDTARPGVRTAQLATHGTGGEAPPVPDLHRQAA</sequence>
<feature type="region of interest" description="Disordered" evidence="1">
    <location>
        <begin position="286"/>
        <end position="306"/>
    </location>
</feature>
<comment type="caution">
    <text evidence="2">The sequence shown here is derived from an EMBL/GenBank/DDBJ whole genome shotgun (WGS) entry which is preliminary data.</text>
</comment>
<evidence type="ECO:0000313" key="3">
    <source>
        <dbReference type="Proteomes" id="UP000557688"/>
    </source>
</evidence>
<reference evidence="2 3" key="1">
    <citation type="submission" date="2020-08" db="EMBL/GenBank/DDBJ databases">
        <title>Genomic Encyclopedia of Type Strains, Phase III (KMG-III): the genomes of soil and plant-associated and newly described type strains.</title>
        <authorList>
            <person name="Whitman W."/>
        </authorList>
    </citation>
    <scope>NUCLEOTIDE SEQUENCE [LARGE SCALE GENOMIC DNA]</scope>
    <source>
        <strain evidence="2 3">CECT 8088</strain>
    </source>
</reference>
<dbReference type="InterPro" id="IPR009078">
    <property type="entry name" value="Ferritin-like_SF"/>
</dbReference>
<name>A0A839UYB6_9PROT</name>
<gene>
    <name evidence="2" type="ORF">FHR90_000095</name>
</gene>
<accession>A0A839UYB6</accession>